<keyword evidence="3 6" id="KW-0067">ATP-binding</keyword>
<dbReference type="PANTHER" id="PTHR42749">
    <property type="entry name" value="CELL SHAPE-DETERMINING PROTEIN MREB"/>
    <property type="match status" value="1"/>
</dbReference>
<dbReference type="Pfam" id="PF06723">
    <property type="entry name" value="MreB_Mbl"/>
    <property type="match status" value="1"/>
</dbReference>
<feature type="binding site" evidence="6">
    <location>
        <begin position="205"/>
        <end position="208"/>
    </location>
    <ligand>
        <name>ATP</name>
        <dbReference type="ChEBI" id="CHEBI:30616"/>
    </ligand>
</feature>
<dbReference type="InterPro" id="IPR004753">
    <property type="entry name" value="MreB"/>
</dbReference>
<evidence type="ECO:0000256" key="4">
    <source>
        <dbReference type="ARBA" id="ARBA00022960"/>
    </source>
</evidence>
<comment type="caution">
    <text evidence="7">The sequence shown here is derived from an EMBL/GenBank/DDBJ whole genome shotgun (WGS) entry which is preliminary data.</text>
</comment>
<evidence type="ECO:0000256" key="1">
    <source>
        <dbReference type="ARBA" id="ARBA00022490"/>
    </source>
</evidence>
<name>A0A347ZSN1_9CHLR</name>
<feature type="binding site" evidence="6">
    <location>
        <begin position="157"/>
        <end position="159"/>
    </location>
    <ligand>
        <name>ATP</name>
        <dbReference type="ChEBI" id="CHEBI:30616"/>
    </ligand>
</feature>
<comment type="similarity">
    <text evidence="5 6">Belongs to the FtsA/MreB family.</text>
</comment>
<dbReference type="InterPro" id="IPR043129">
    <property type="entry name" value="ATPase_NBD"/>
</dbReference>
<comment type="subunit">
    <text evidence="6">Forms polymers.</text>
</comment>
<dbReference type="InterPro" id="IPR056546">
    <property type="entry name" value="MreB_MamK-like"/>
</dbReference>
<dbReference type="CDD" id="cd10225">
    <property type="entry name" value="ASKHA_NBD_MreB-like"/>
    <property type="match status" value="1"/>
</dbReference>
<evidence type="ECO:0000256" key="2">
    <source>
        <dbReference type="ARBA" id="ARBA00022741"/>
    </source>
</evidence>
<keyword evidence="4 6" id="KW-0133">Cell shape</keyword>
<dbReference type="GO" id="GO:0008360">
    <property type="term" value="P:regulation of cell shape"/>
    <property type="evidence" value="ECO:0007669"/>
    <property type="project" value="UniProtKB-UniRule"/>
</dbReference>
<dbReference type="AlphaFoldDB" id="A0A347ZSN1"/>
<keyword evidence="2 6" id="KW-0547">Nucleotide-binding</keyword>
<protein>
    <recommendedName>
        <fullName evidence="6">Cell shape-determining protein MreB</fullName>
    </recommendedName>
</protein>
<dbReference type="Proteomes" id="UP000256388">
    <property type="component" value="Unassembled WGS sequence"/>
</dbReference>
<gene>
    <name evidence="6" type="primary">mreB</name>
    <name evidence="7" type="ORF">DFR64_0989</name>
</gene>
<reference evidence="7 8" key="1">
    <citation type="submission" date="2018-08" db="EMBL/GenBank/DDBJ databases">
        <title>Genomic Encyclopedia of Type Strains, Phase IV (KMG-IV): sequencing the most valuable type-strain genomes for metagenomic binning, comparative biology and taxonomic classification.</title>
        <authorList>
            <person name="Goeker M."/>
        </authorList>
    </citation>
    <scope>NUCLEOTIDE SEQUENCE [LARGE SCALE GENOMIC DNA]</scope>
    <source>
        <strain evidence="7 8">DSM 23923</strain>
    </source>
</reference>
<proteinExistence type="inferred from homology"/>
<evidence type="ECO:0000313" key="7">
    <source>
        <dbReference type="EMBL" id="REG11115.1"/>
    </source>
</evidence>
<dbReference type="GO" id="GO:0000902">
    <property type="term" value="P:cell morphogenesis"/>
    <property type="evidence" value="ECO:0007669"/>
    <property type="project" value="InterPro"/>
</dbReference>
<dbReference type="HAMAP" id="MF_02207">
    <property type="entry name" value="MreB"/>
    <property type="match status" value="1"/>
</dbReference>
<dbReference type="GO" id="GO:0005737">
    <property type="term" value="C:cytoplasm"/>
    <property type="evidence" value="ECO:0007669"/>
    <property type="project" value="UniProtKB-SubCell"/>
</dbReference>
<keyword evidence="1 6" id="KW-0963">Cytoplasm</keyword>
<sequence length="334" mass="36330">MASLTRELGIDLGSSFTVIVENGEILLHEPTTVAILLDEWKMIEWGQAAKDMYGRVPDDIEVVNPVQHGVIAEYEITENMLRYLVQKICGPMVLFRPRLMLTVPCNITSVESRAVHEAGIGAGSREVYLLQQPLAAALGIDLPIAPPTGNMVISLGGGTNQSAVLAMNSVISSEMERTGGQKMDEDIIAYVRKNYGVILSRASAEFVKMRIGAAVKEEDPLTLEIQGQDQVSGLPRSVTIKTEDIVEALQDSLQDVVDMVKRVLEKTPPELVSDIMDRGVALCGGGSLLRGIDRYLTRKLGIPAYLVDNPTTCTAEGAARALTMLDELKRAINR</sequence>
<dbReference type="RefSeq" id="WP_116224257.1">
    <property type="nucleotide sequence ID" value="NZ_AP018437.1"/>
</dbReference>
<dbReference type="OrthoDB" id="9768127at2"/>
<comment type="function">
    <text evidence="6">Forms membrane-associated dynamic filaments that are essential for cell shape determination. Acts by regulating cell wall synthesis and cell elongation, and thus cell shape. A feedback loop between cell geometry and MreB localization may maintain elongated cell shape by targeting cell wall growth to regions of negative cell wall curvature.</text>
</comment>
<dbReference type="PRINTS" id="PR01652">
    <property type="entry name" value="SHAPEPROTEIN"/>
</dbReference>
<dbReference type="SUPFAM" id="SSF53067">
    <property type="entry name" value="Actin-like ATPase domain"/>
    <property type="match status" value="2"/>
</dbReference>
<evidence type="ECO:0000256" key="5">
    <source>
        <dbReference type="ARBA" id="ARBA00023458"/>
    </source>
</evidence>
<dbReference type="PANTHER" id="PTHR42749:SF1">
    <property type="entry name" value="CELL SHAPE-DETERMINING PROTEIN MREB"/>
    <property type="match status" value="1"/>
</dbReference>
<feature type="binding site" evidence="6">
    <location>
        <begin position="285"/>
        <end position="288"/>
    </location>
    <ligand>
        <name>ATP</name>
        <dbReference type="ChEBI" id="CHEBI:30616"/>
    </ligand>
</feature>
<dbReference type="NCBIfam" id="NF010539">
    <property type="entry name" value="PRK13927.1"/>
    <property type="match status" value="1"/>
</dbReference>
<comment type="subcellular location">
    <subcellularLocation>
        <location evidence="6">Cytoplasm</location>
    </subcellularLocation>
    <text evidence="6">Membrane-associated.</text>
</comment>
<accession>A0A347ZSN1</accession>
<organism evidence="7 8">
    <name type="scientific">Pelolinea submarina</name>
    <dbReference type="NCBI Taxonomy" id="913107"/>
    <lineage>
        <taxon>Bacteria</taxon>
        <taxon>Bacillati</taxon>
        <taxon>Chloroflexota</taxon>
        <taxon>Anaerolineae</taxon>
        <taxon>Anaerolineales</taxon>
        <taxon>Anaerolineaceae</taxon>
        <taxon>Pelolinea</taxon>
    </lineage>
</organism>
<dbReference type="EMBL" id="QUMS01000001">
    <property type="protein sequence ID" value="REG11115.1"/>
    <property type="molecule type" value="Genomic_DNA"/>
</dbReference>
<comment type="caution">
    <text evidence="6">Lacks conserved residue(s) required for the propagation of feature annotation.</text>
</comment>
<keyword evidence="8" id="KW-1185">Reference proteome</keyword>
<evidence type="ECO:0000313" key="8">
    <source>
        <dbReference type="Proteomes" id="UP000256388"/>
    </source>
</evidence>
<dbReference type="GO" id="GO:0005524">
    <property type="term" value="F:ATP binding"/>
    <property type="evidence" value="ECO:0007669"/>
    <property type="project" value="UniProtKB-KW"/>
</dbReference>
<evidence type="ECO:0000256" key="3">
    <source>
        <dbReference type="ARBA" id="ARBA00022840"/>
    </source>
</evidence>
<dbReference type="Gene3D" id="3.30.420.40">
    <property type="match status" value="3"/>
</dbReference>
<evidence type="ECO:0000256" key="6">
    <source>
        <dbReference type="HAMAP-Rule" id="MF_02207"/>
    </source>
</evidence>